<proteinExistence type="predicted"/>
<name>A0A4Q0AIL8_9BACT</name>
<keyword evidence="4" id="KW-1185">Reference proteome</keyword>
<dbReference type="AlphaFoldDB" id="A0A4Q0AIL8"/>
<feature type="compositionally biased region" description="Acidic residues" evidence="1">
    <location>
        <begin position="448"/>
        <end position="467"/>
    </location>
</feature>
<dbReference type="Proteomes" id="UP000289257">
    <property type="component" value="Unassembled WGS sequence"/>
</dbReference>
<organism evidence="3 4">
    <name type="scientific">Candidatus Microsaccharimonas sossegonensis</name>
    <dbReference type="NCBI Taxonomy" id="2506948"/>
    <lineage>
        <taxon>Bacteria</taxon>
        <taxon>Candidatus Saccharimonadota</taxon>
        <taxon>Candidatus Saccharimonadia</taxon>
        <taxon>Candidatus Saccharimonadales</taxon>
        <taxon>Candidatus Saccharimonadaceae</taxon>
        <taxon>Candidatus Microsaccharimonas</taxon>
    </lineage>
</organism>
<evidence type="ECO:0000256" key="2">
    <source>
        <dbReference type="SAM" id="Phobius"/>
    </source>
</evidence>
<feature type="transmembrane region" description="Helical" evidence="2">
    <location>
        <begin position="480"/>
        <end position="499"/>
    </location>
</feature>
<accession>A0A4Q0AIL8</accession>
<gene>
    <name evidence="3" type="ORF">EOT05_01955</name>
</gene>
<comment type="caution">
    <text evidence="3">The sequence shown here is derived from an EMBL/GenBank/DDBJ whole genome shotgun (WGS) entry which is preliminary data.</text>
</comment>
<feature type="region of interest" description="Disordered" evidence="1">
    <location>
        <begin position="321"/>
        <end position="346"/>
    </location>
</feature>
<feature type="region of interest" description="Disordered" evidence="1">
    <location>
        <begin position="398"/>
        <end position="471"/>
    </location>
</feature>
<dbReference type="EMBL" id="SCKX01000001">
    <property type="protein sequence ID" value="RWZ78498.1"/>
    <property type="molecule type" value="Genomic_DNA"/>
</dbReference>
<evidence type="ECO:0000313" key="4">
    <source>
        <dbReference type="Proteomes" id="UP000289257"/>
    </source>
</evidence>
<reference evidence="3" key="1">
    <citation type="submission" date="2019-01" db="EMBL/GenBank/DDBJ databases">
        <title>Genomic signatures and co-occurrence patterns of the ultra-small Saccharimodia (Patescibacteria phylum) suggest a symbiotic lifestyle.</title>
        <authorList>
            <person name="Lemos L."/>
            <person name="Medeiros J."/>
            <person name="Andreote F."/>
            <person name="Fernandes G."/>
            <person name="Varani A."/>
            <person name="Oliveira G."/>
            <person name="Pylro V."/>
        </authorList>
    </citation>
    <scope>NUCLEOTIDE SEQUENCE [LARGE SCALE GENOMIC DNA]</scope>
    <source>
        <strain evidence="3">AMD02</strain>
    </source>
</reference>
<keyword evidence="2" id="KW-0812">Transmembrane</keyword>
<feature type="region of interest" description="Disordered" evidence="1">
    <location>
        <begin position="499"/>
        <end position="537"/>
    </location>
</feature>
<sequence>MKSRGNKENKLYTQSVDAQLMTAFAEINEAAQLTFYPDGREKHTKLQLNGKKAATLSLLASLAATGAATAGEALSGAEVPGLHVNVDLRYNVTVDNTLRRDPTVTTLGDGSRLYLPAFPDTINNDTLPLDTIELSQAATSMAFGLEITNGYQNEIGRMNAALDILQRPYEDIGHLTIESVIKQARTVTLSDAQVAELQSIASRRGVTSSKLIADYKNGALGDSKSDTASLERLLANNQNMAYDVVIKKDNTSIEAVLYEVGDEYTLVAERSTRTEGRGGQFPIVILPIPVPWLRRRTYYTYPTPQYKYTGLDSAYVVRPTTKDGREPIHGGTANSSSSSSTSQLSASSLLPSETIAVSGGLEALEMSATNPFLNGGGAGSGMLIGPRLENGAFYTQTPEKAEVPPVEPITNTELDPKEDASQPITAQEEVVEETTPIEEPAKPTDSEVSPEEAPVDNETTEDEQDEKDTEKKRRRIRLPLWLIIGVASASVVIPITIGVSQQPDPTTTPPPTPTPTDTSRPSVSPTPRPTASGTPRPLTAQEYIYNEINVHDITIAGQSLTTLNRKINELVTIGQPDTVHIFDRLDTVVQPEPPVAPEVTQVTLTPGQGGEALMIALGKNPSSWYGIAATLAAQYPNYFYVSGKDIRIARSGDVPSDVIASIKSLVQ</sequence>
<protein>
    <submittedName>
        <fullName evidence="3">Uncharacterized protein</fullName>
    </submittedName>
</protein>
<evidence type="ECO:0000313" key="3">
    <source>
        <dbReference type="EMBL" id="RWZ78498.1"/>
    </source>
</evidence>
<keyword evidence="2" id="KW-0472">Membrane</keyword>
<feature type="compositionally biased region" description="Low complexity" evidence="1">
    <location>
        <begin position="515"/>
        <end position="525"/>
    </location>
</feature>
<feature type="compositionally biased region" description="Low complexity" evidence="1">
    <location>
        <begin position="335"/>
        <end position="346"/>
    </location>
</feature>
<keyword evidence="2" id="KW-1133">Transmembrane helix</keyword>
<evidence type="ECO:0000256" key="1">
    <source>
        <dbReference type="SAM" id="MobiDB-lite"/>
    </source>
</evidence>